<keyword evidence="4" id="KW-0808">Transferase</keyword>
<dbReference type="Proteomes" id="UP000068447">
    <property type="component" value="Chromosome"/>
</dbReference>
<dbReference type="NCBIfam" id="TIGR03012">
    <property type="entry name" value="sulf_tusD_dsrE"/>
    <property type="match status" value="1"/>
</dbReference>
<name>A0A0U2ZJA3_9ALTE</name>
<dbReference type="AlphaFoldDB" id="A0A0U2ZJA3"/>
<dbReference type="Pfam" id="PF02635">
    <property type="entry name" value="DsrE"/>
    <property type="match status" value="1"/>
</dbReference>
<keyword evidence="6" id="KW-1185">Reference proteome</keyword>
<proteinExistence type="inferred from homology"/>
<evidence type="ECO:0000256" key="4">
    <source>
        <dbReference type="ARBA" id="ARBA00022679"/>
    </source>
</evidence>
<reference evidence="5 6" key="1">
    <citation type="submission" date="2015-12" db="EMBL/GenBank/DDBJ databases">
        <title>Complete genome of Lacimicrobium alkaliphilum KCTC 32984.</title>
        <authorList>
            <person name="Kim S.-G."/>
            <person name="Lee Y.-J."/>
        </authorList>
    </citation>
    <scope>NUCLEOTIDE SEQUENCE [LARGE SCALE GENOMIC DNA]</scope>
    <source>
        <strain evidence="5 6">YelD216</strain>
    </source>
</reference>
<dbReference type="NCBIfam" id="NF001237">
    <property type="entry name" value="PRK00207.1"/>
    <property type="match status" value="1"/>
</dbReference>
<dbReference type="InterPro" id="IPR017463">
    <property type="entry name" value="Sulphur_relay_TusD/DsrE"/>
</dbReference>
<dbReference type="GO" id="GO:0016783">
    <property type="term" value="F:sulfurtransferase activity"/>
    <property type="evidence" value="ECO:0007669"/>
    <property type="project" value="InterPro"/>
</dbReference>
<dbReference type="PANTHER" id="PTHR34874">
    <property type="entry name" value="PROTEIN YCHN"/>
    <property type="match status" value="1"/>
</dbReference>
<accession>A0A0U2ZJA3</accession>
<comment type="subcellular location">
    <subcellularLocation>
        <location evidence="1">Cytoplasm</location>
    </subcellularLocation>
</comment>
<sequence length="128" mass="13528">MAKFSLVVTSSPFDQQGAASALNFARAALDAGHQLSGIFFYQDGVHNANALQSVPGDEFQPYCAWLELAQQGIPLHVCVSAAARRGVISETDAAEQGIPGSSLKPPFQASGLGQLIELMNEADRVVQL</sequence>
<evidence type="ECO:0000256" key="2">
    <source>
        <dbReference type="ARBA" id="ARBA00007067"/>
    </source>
</evidence>
<keyword evidence="3" id="KW-0963">Cytoplasm</keyword>
<dbReference type="GO" id="GO:1990228">
    <property type="term" value="C:sulfurtransferase complex"/>
    <property type="evidence" value="ECO:0007669"/>
    <property type="project" value="TreeGrafter"/>
</dbReference>
<dbReference type="Gene3D" id="3.40.1260.10">
    <property type="entry name" value="DsrEFH-like"/>
    <property type="match status" value="1"/>
</dbReference>
<dbReference type="InterPro" id="IPR027396">
    <property type="entry name" value="DsrEFH-like"/>
</dbReference>
<dbReference type="PANTHER" id="PTHR34874:SF3">
    <property type="entry name" value="SULFURTRANSFERASE TUSD"/>
    <property type="match status" value="1"/>
</dbReference>
<dbReference type="GO" id="GO:0097163">
    <property type="term" value="F:sulfur carrier activity"/>
    <property type="evidence" value="ECO:0007669"/>
    <property type="project" value="TreeGrafter"/>
</dbReference>
<dbReference type="EMBL" id="CP013650">
    <property type="protein sequence ID" value="ALS98396.1"/>
    <property type="molecule type" value="Genomic_DNA"/>
</dbReference>
<dbReference type="KEGG" id="lal:AT746_09090"/>
<evidence type="ECO:0000313" key="5">
    <source>
        <dbReference type="EMBL" id="ALS98396.1"/>
    </source>
</evidence>
<dbReference type="InterPro" id="IPR003787">
    <property type="entry name" value="Sulphur_relay_DsrE/F-like"/>
</dbReference>
<gene>
    <name evidence="5" type="ORF">AT746_09090</name>
</gene>
<evidence type="ECO:0000256" key="3">
    <source>
        <dbReference type="ARBA" id="ARBA00022490"/>
    </source>
</evidence>
<protein>
    <submittedName>
        <fullName evidence="5">Uncharacterized protein</fullName>
    </submittedName>
</protein>
<evidence type="ECO:0000313" key="6">
    <source>
        <dbReference type="Proteomes" id="UP000068447"/>
    </source>
</evidence>
<organism evidence="5 6">
    <name type="scientific">Lacimicrobium alkaliphilum</name>
    <dbReference type="NCBI Taxonomy" id="1526571"/>
    <lineage>
        <taxon>Bacteria</taxon>
        <taxon>Pseudomonadati</taxon>
        <taxon>Pseudomonadota</taxon>
        <taxon>Gammaproteobacteria</taxon>
        <taxon>Alteromonadales</taxon>
        <taxon>Alteromonadaceae</taxon>
        <taxon>Lacimicrobium</taxon>
    </lineage>
</organism>
<dbReference type="RefSeq" id="WP_062479475.1">
    <property type="nucleotide sequence ID" value="NZ_CP013650.1"/>
</dbReference>
<dbReference type="STRING" id="1526571.AT746_09090"/>
<comment type="similarity">
    <text evidence="2">Belongs to the DsrE/TusD family.</text>
</comment>
<evidence type="ECO:0000256" key="1">
    <source>
        <dbReference type="ARBA" id="ARBA00004496"/>
    </source>
</evidence>
<dbReference type="SUPFAM" id="SSF75169">
    <property type="entry name" value="DsrEFH-like"/>
    <property type="match status" value="1"/>
</dbReference>
<dbReference type="GO" id="GO:0002143">
    <property type="term" value="P:tRNA wobble position uridine thiolation"/>
    <property type="evidence" value="ECO:0007669"/>
    <property type="project" value="TreeGrafter"/>
</dbReference>
<dbReference type="OrthoDB" id="9787483at2"/>